<dbReference type="InterPro" id="IPR054484">
    <property type="entry name" value="ComC_SSD"/>
</dbReference>
<reference evidence="3 4" key="1">
    <citation type="journal article" date="2005" name="Nature">
        <title>The genome of the social amoeba Dictyostelium discoideum.</title>
        <authorList>
            <consortium name="The Dictyostelium discoideum Sequencing Consortium"/>
            <person name="Eichinger L."/>
            <person name="Pachebat J.A."/>
            <person name="Glockner G."/>
            <person name="Rajandream M.A."/>
            <person name="Sucgang R."/>
            <person name="Berriman M."/>
            <person name="Song J."/>
            <person name="Olsen R."/>
            <person name="Szafranski K."/>
            <person name="Xu Q."/>
            <person name="Tunggal B."/>
            <person name="Kummerfeld S."/>
            <person name="Madera M."/>
            <person name="Konfortov B.A."/>
            <person name="Rivero F."/>
            <person name="Bankier A.T."/>
            <person name="Lehmann R."/>
            <person name="Hamlin N."/>
            <person name="Davies R."/>
            <person name="Gaudet P."/>
            <person name="Fey P."/>
            <person name="Pilcher K."/>
            <person name="Chen G."/>
            <person name="Saunders D."/>
            <person name="Sodergren E."/>
            <person name="Davis P."/>
            <person name="Kerhornou A."/>
            <person name="Nie X."/>
            <person name="Hall N."/>
            <person name="Anjard C."/>
            <person name="Hemphill L."/>
            <person name="Bason N."/>
            <person name="Farbrother P."/>
            <person name="Desany B."/>
            <person name="Just E."/>
            <person name="Morio T."/>
            <person name="Rost R."/>
            <person name="Churcher C."/>
            <person name="Cooper J."/>
            <person name="Haydock S."/>
            <person name="van Driessche N."/>
            <person name="Cronin A."/>
            <person name="Goodhead I."/>
            <person name="Muzny D."/>
            <person name="Mourier T."/>
            <person name="Pain A."/>
            <person name="Lu M."/>
            <person name="Harper D."/>
            <person name="Lindsay R."/>
            <person name="Hauser H."/>
            <person name="James K."/>
            <person name="Quiles M."/>
            <person name="Madan Babu M."/>
            <person name="Saito T."/>
            <person name="Buchrieser C."/>
            <person name="Wardroper A."/>
            <person name="Felder M."/>
            <person name="Thangavelu M."/>
            <person name="Johnson D."/>
            <person name="Knights A."/>
            <person name="Loulseged H."/>
            <person name="Mungall K."/>
            <person name="Oliver K."/>
            <person name="Price C."/>
            <person name="Quail M.A."/>
            <person name="Urushihara H."/>
            <person name="Hernandez J."/>
            <person name="Rabbinowitsch E."/>
            <person name="Steffen D."/>
            <person name="Sanders M."/>
            <person name="Ma J."/>
            <person name="Kohara Y."/>
            <person name="Sharp S."/>
            <person name="Simmonds M."/>
            <person name="Spiegler S."/>
            <person name="Tivey A."/>
            <person name="Sugano S."/>
            <person name="White B."/>
            <person name="Walker D."/>
            <person name="Woodward J."/>
            <person name="Winckler T."/>
            <person name="Tanaka Y."/>
            <person name="Shaulsky G."/>
            <person name="Schleicher M."/>
            <person name="Weinstock G."/>
            <person name="Rosenthal A."/>
            <person name="Cox E.C."/>
            <person name="Chisholm R.L."/>
            <person name="Gibbs R."/>
            <person name="Loomis W.F."/>
            <person name="Platzer M."/>
            <person name="Kay R.R."/>
            <person name="Williams J."/>
            <person name="Dear P.H."/>
            <person name="Noegel A.A."/>
            <person name="Barrell B."/>
            <person name="Kuspa A."/>
        </authorList>
    </citation>
    <scope>NUCLEOTIDE SEQUENCE [LARGE SCALE GENOMIC DNA]</scope>
    <source>
        <strain evidence="3 4">AX4</strain>
    </source>
</reference>
<accession>Q54GB7</accession>
<sequence>MVLCIFKEFYRSHTMLGNWDITFNLCAEHQLSICNGTVKYACQTNYGPDGFFLDEYDLGSLNKTNFIDDGVILTYRGYISPNSTRGTCTEGAYEVNYRITDFNLLCDKGVDNLDVSNVIQPIGCFYNVTLKSKKFCECSLQCSPPHGKCVNGECVCDQFSNGTFCEYLIIIFDSVINTTINGGIGYIHFSNFSLDSPIFQLKLGDVYCNDVILLNSSTIQFSIGPGIGIYNVEIINGNSSYLSLNSFAYQCNTDCSPPHGKCDLILGSCSCDTQTNGTNCENSKLFLNNIDPTDENGGTTYLYGYFGNTTSNLSIMIGDNYCMNIEQINETLIKCDVGKGSGFKDVILKDRDLIVHVLNLFQYFKPITTNPPKRCIGNCGAPNNGICTSTGCMCISPWIGNDCKSKIISIPQPSLNYSNPVTDIQLIDNKVDTKLFRSLVSIVKLRELDFQSKQVNSFTFIEWEYYKINESTNQYKSNITNLGLTTFINVTLQWFENETNVEFSNQNIKMNPSSIKYTIEISEYKFSSNLNQLQLVMMASLSINKTNDICSNKEFSETSSGDDSNYLKIQIDDHSLYGRFIKRALIDSIPRSIDNVPLDSSMNQVDNASLSQSYIGISVPYFKKQIIIDPDFSVLLSSSDSFKSESSICSFNKESKFSGGLISAIVLCSFFVFASLVTMAVYSYYKKRYDRNIVKEIQLKLSKRQVDIYM</sequence>
<evidence type="ECO:0000313" key="4">
    <source>
        <dbReference type="Proteomes" id="UP000002195"/>
    </source>
</evidence>
<dbReference type="SMR" id="Q54GB7"/>
<dbReference type="EMBL" id="AAFI02000162">
    <property type="protein sequence ID" value="EAL62301.1"/>
    <property type="molecule type" value="Genomic_DNA"/>
</dbReference>
<dbReference type="InterPro" id="IPR009011">
    <property type="entry name" value="Man6P_isomerase_rcpt-bd_dom_sf"/>
</dbReference>
<evidence type="ECO:0000259" key="2">
    <source>
        <dbReference type="PROSITE" id="PS00022"/>
    </source>
</evidence>
<dbReference type="PaxDb" id="44689-DDB0215980"/>
<feature type="domain" description="EGF-like" evidence="2">
    <location>
        <begin position="269"/>
        <end position="280"/>
    </location>
</feature>
<dbReference type="PANTHER" id="PTHR31378">
    <property type="entry name" value="EGF-LIKE DOMAIN-CONTAINING PROTEIN-RELATED-RELATED"/>
    <property type="match status" value="1"/>
</dbReference>
<gene>
    <name evidence="3" type="ORF">DDB_G0290349</name>
</gene>
<dbReference type="InterPro" id="IPR000742">
    <property type="entry name" value="EGF"/>
</dbReference>
<dbReference type="VEuPathDB" id="AmoebaDB:DDB_G0290349"/>
<organism evidence="3 4">
    <name type="scientific">Dictyostelium discoideum</name>
    <name type="common">Social amoeba</name>
    <dbReference type="NCBI Taxonomy" id="44689"/>
    <lineage>
        <taxon>Eukaryota</taxon>
        <taxon>Amoebozoa</taxon>
        <taxon>Evosea</taxon>
        <taxon>Eumycetozoa</taxon>
        <taxon>Dictyostelia</taxon>
        <taxon>Dictyosteliales</taxon>
        <taxon>Dictyosteliaceae</taxon>
        <taxon>Dictyostelium</taxon>
    </lineage>
</organism>
<dbReference type="AlphaFoldDB" id="Q54GB7"/>
<dbReference type="KEGG" id="ddi:DDB_G0290349"/>
<dbReference type="Proteomes" id="UP000002195">
    <property type="component" value="Unassembled WGS sequence"/>
</dbReference>
<protein>
    <recommendedName>
        <fullName evidence="2">EGF-like domain-containing protein</fullName>
    </recommendedName>
</protein>
<dbReference type="PhylomeDB" id="Q54GB7"/>
<dbReference type="PROSITE" id="PS00022">
    <property type="entry name" value="EGF_1"/>
    <property type="match status" value="1"/>
</dbReference>
<dbReference type="Pfam" id="PF22933">
    <property type="entry name" value="ComC_SSD"/>
    <property type="match status" value="1"/>
</dbReference>
<comment type="caution">
    <text evidence="3">The sequence shown here is derived from an EMBL/GenBank/DDBJ whole genome shotgun (WGS) entry which is preliminary data.</text>
</comment>
<dbReference type="InterPro" id="IPR002909">
    <property type="entry name" value="IPT_dom"/>
</dbReference>
<dbReference type="Pfam" id="PF01833">
    <property type="entry name" value="TIG"/>
    <property type="match status" value="1"/>
</dbReference>
<name>Q54GB7_DICDI</name>
<feature type="transmembrane region" description="Helical" evidence="1">
    <location>
        <begin position="661"/>
        <end position="685"/>
    </location>
</feature>
<dbReference type="dictyBase" id="DDB_G0290349"/>
<keyword evidence="4" id="KW-1185">Reference proteome</keyword>
<keyword evidence="1" id="KW-0812">Transmembrane</keyword>
<dbReference type="InterPro" id="IPR057709">
    <property type="entry name" value="DUF7949"/>
</dbReference>
<dbReference type="Pfam" id="PF25820">
    <property type="entry name" value="DUF7949"/>
    <property type="match status" value="1"/>
</dbReference>
<dbReference type="InParanoid" id="Q54GB7"/>
<keyword evidence="1" id="KW-0472">Membrane</keyword>
<evidence type="ECO:0000256" key="1">
    <source>
        <dbReference type="SAM" id="Phobius"/>
    </source>
</evidence>
<dbReference type="HOGENOM" id="CLU_344981_0_0_1"/>
<dbReference type="GeneID" id="8627570"/>
<keyword evidence="1" id="KW-1133">Transmembrane helix</keyword>
<proteinExistence type="predicted"/>
<dbReference type="RefSeq" id="XP_635766.1">
    <property type="nucleotide sequence ID" value="XM_630674.1"/>
</dbReference>
<dbReference type="SUPFAM" id="SSF50911">
    <property type="entry name" value="Mannose 6-phosphate receptor domain"/>
    <property type="match status" value="1"/>
</dbReference>
<dbReference type="PANTHER" id="PTHR31378:SF29">
    <property type="entry name" value="EGF-LIKE DOMAIN-CONTAINING PROTEIN-RELATED"/>
    <property type="match status" value="1"/>
</dbReference>
<evidence type="ECO:0000313" key="3">
    <source>
        <dbReference type="EMBL" id="EAL62301.1"/>
    </source>
</evidence>